<dbReference type="EMBL" id="UGTA01000001">
    <property type="protein sequence ID" value="SUB59036.1"/>
    <property type="molecule type" value="Genomic_DNA"/>
</dbReference>
<dbReference type="PANTHER" id="PTHR16222:SF24">
    <property type="entry name" value="ADP-RIBOSYLHYDROLASE ARH3"/>
    <property type="match status" value="1"/>
</dbReference>
<dbReference type="AlphaFoldDB" id="A0A379CBF9"/>
<proteinExistence type="inferred from homology"/>
<dbReference type="InterPro" id="IPR036705">
    <property type="entry name" value="Ribosyl_crysJ1_sf"/>
</dbReference>
<dbReference type="GO" id="GO:0046872">
    <property type="term" value="F:metal ion binding"/>
    <property type="evidence" value="ECO:0007669"/>
    <property type="project" value="UniProtKB-KW"/>
</dbReference>
<feature type="binding site" evidence="3">
    <location>
        <position position="44"/>
    </location>
    <ligand>
        <name>Mg(2+)</name>
        <dbReference type="ChEBI" id="CHEBI:18420"/>
        <label>1</label>
    </ligand>
</feature>
<dbReference type="EC" id="3.2.2.24" evidence="4"/>
<evidence type="ECO:0000256" key="2">
    <source>
        <dbReference type="ARBA" id="ARBA00022801"/>
    </source>
</evidence>
<dbReference type="Pfam" id="PF03747">
    <property type="entry name" value="ADP_ribosyl_GH"/>
    <property type="match status" value="1"/>
</dbReference>
<keyword evidence="5" id="KW-1185">Reference proteome</keyword>
<dbReference type="SUPFAM" id="SSF101478">
    <property type="entry name" value="ADP-ribosylglycohydrolase"/>
    <property type="match status" value="1"/>
</dbReference>
<evidence type="ECO:0000313" key="5">
    <source>
        <dbReference type="Proteomes" id="UP000255417"/>
    </source>
</evidence>
<dbReference type="OrthoDB" id="9798107at2"/>
<keyword evidence="4" id="KW-0326">Glycosidase</keyword>
<keyword evidence="3" id="KW-0460">Magnesium</keyword>
<dbReference type="PANTHER" id="PTHR16222">
    <property type="entry name" value="ADP-RIBOSYLGLYCOHYDROLASE"/>
    <property type="match status" value="1"/>
</dbReference>
<accession>A0A379CBF9</accession>
<comment type="cofactor">
    <cofactor evidence="3">
        <name>Mg(2+)</name>
        <dbReference type="ChEBI" id="CHEBI:18420"/>
    </cofactor>
    <text evidence="3">Binds 2 magnesium ions per subunit.</text>
</comment>
<evidence type="ECO:0000313" key="4">
    <source>
        <dbReference type="EMBL" id="SUB59036.1"/>
    </source>
</evidence>
<name>A0A379CBF9_9PAST</name>
<evidence type="ECO:0000256" key="1">
    <source>
        <dbReference type="ARBA" id="ARBA00010702"/>
    </source>
</evidence>
<keyword evidence="2 4" id="KW-0378">Hydrolase</keyword>
<gene>
    <name evidence="4" type="primary">draG_2</name>
    <name evidence="4" type="ORF">NCTC12872_01010</name>
</gene>
<dbReference type="InterPro" id="IPR050792">
    <property type="entry name" value="ADP-ribosylglycohydrolase"/>
</dbReference>
<protein>
    <submittedName>
        <fullName evidence="4">ADP-ribosyl-[dinitrogen reductase] glycohydrolase</fullName>
        <ecNumber evidence="4">3.2.2.24</ecNumber>
    </submittedName>
</protein>
<dbReference type="GO" id="GO:0047407">
    <property type="term" value="F:ADP-ribosyl-[dinitrogen reductase] hydrolase activity"/>
    <property type="evidence" value="ECO:0007669"/>
    <property type="project" value="UniProtKB-EC"/>
</dbReference>
<dbReference type="Gene3D" id="1.10.4080.10">
    <property type="entry name" value="ADP-ribosylation/Crystallin J1"/>
    <property type="match status" value="1"/>
</dbReference>
<dbReference type="RefSeq" id="WP_115315532.1">
    <property type="nucleotide sequence ID" value="NZ_LWIF01000001.1"/>
</dbReference>
<dbReference type="Proteomes" id="UP000255417">
    <property type="component" value="Unassembled WGS sequence"/>
</dbReference>
<feature type="binding site" evidence="3">
    <location>
        <position position="45"/>
    </location>
    <ligand>
        <name>Mg(2+)</name>
        <dbReference type="ChEBI" id="CHEBI:18420"/>
        <label>1</label>
    </ligand>
</feature>
<sequence>MNKNQLKSTGFVIHSLEASLWCLYNTKNYKDAVLTAVNLGEDTDTIGAITGSLAGLYYGLEGIPKRWLDDLQNKALIDEICDQFYAKYQPKKTAIIT</sequence>
<comment type="similarity">
    <text evidence="1">Belongs to the ADP-ribosylglycohydrolase family.</text>
</comment>
<dbReference type="InterPro" id="IPR005502">
    <property type="entry name" value="Ribosyl_crysJ1"/>
</dbReference>
<keyword evidence="3" id="KW-0479">Metal-binding</keyword>
<reference evidence="4 5" key="1">
    <citation type="submission" date="2018-06" db="EMBL/GenBank/DDBJ databases">
        <authorList>
            <consortium name="Pathogen Informatics"/>
            <person name="Doyle S."/>
        </authorList>
    </citation>
    <scope>NUCLEOTIDE SEQUENCE [LARGE SCALE GENOMIC DNA]</scope>
    <source>
        <strain evidence="4 5">NCTC12872</strain>
    </source>
</reference>
<feature type="binding site" evidence="3">
    <location>
        <position position="42"/>
    </location>
    <ligand>
        <name>Mg(2+)</name>
        <dbReference type="ChEBI" id="CHEBI:18420"/>
        <label>1</label>
    </ligand>
</feature>
<evidence type="ECO:0000256" key="3">
    <source>
        <dbReference type="PIRSR" id="PIRSR605502-1"/>
    </source>
</evidence>
<organism evidence="4 5">
    <name type="scientific">Phocoenobacter uteri</name>
    <dbReference type="NCBI Taxonomy" id="146806"/>
    <lineage>
        <taxon>Bacteria</taxon>
        <taxon>Pseudomonadati</taxon>
        <taxon>Pseudomonadota</taxon>
        <taxon>Gammaproteobacteria</taxon>
        <taxon>Pasteurellales</taxon>
        <taxon>Pasteurellaceae</taxon>
        <taxon>Phocoenobacter</taxon>
    </lineage>
</organism>